<dbReference type="Proteomes" id="UP000274601">
    <property type="component" value="Unassembled WGS sequence"/>
</dbReference>
<accession>A0A495QGX7</accession>
<dbReference type="GO" id="GO:0016787">
    <property type="term" value="F:hydrolase activity"/>
    <property type="evidence" value="ECO:0007669"/>
    <property type="project" value="UniProtKB-KW"/>
</dbReference>
<protein>
    <submittedName>
        <fullName evidence="1">Putative HAD superfamily hydrolase</fullName>
    </submittedName>
</protein>
<gene>
    <name evidence="1" type="ORF">BZB76_5630</name>
</gene>
<dbReference type="CDD" id="cd01427">
    <property type="entry name" value="HAD_like"/>
    <property type="match status" value="1"/>
</dbReference>
<name>A0A495QGX7_9ACTN</name>
<dbReference type="AlphaFoldDB" id="A0A495QGX7"/>
<dbReference type="EMBL" id="RBWU01000006">
    <property type="protein sequence ID" value="RKS71144.1"/>
    <property type="molecule type" value="Genomic_DNA"/>
</dbReference>
<reference evidence="1 2" key="1">
    <citation type="submission" date="2018-10" db="EMBL/GenBank/DDBJ databases">
        <title>Genomic Encyclopedia of Archaeal and Bacterial Type Strains, Phase II (KMG-II): from individual species to whole genera.</title>
        <authorList>
            <person name="Goeker M."/>
        </authorList>
    </citation>
    <scope>NUCLEOTIDE SEQUENCE [LARGE SCALE GENOMIC DNA]</scope>
    <source>
        <strain evidence="1 2">DSM 43383</strain>
    </source>
</reference>
<comment type="caution">
    <text evidence="1">The sequence shown here is derived from an EMBL/GenBank/DDBJ whole genome shotgun (WGS) entry which is preliminary data.</text>
</comment>
<dbReference type="RefSeq" id="WP_121437331.1">
    <property type="nucleotide sequence ID" value="NZ_RBWU01000006.1"/>
</dbReference>
<evidence type="ECO:0000313" key="1">
    <source>
        <dbReference type="EMBL" id="RKS71144.1"/>
    </source>
</evidence>
<keyword evidence="2" id="KW-1185">Reference proteome</keyword>
<keyword evidence="1" id="KW-0378">Hydrolase</keyword>
<sequence>MTKQESGCSLLENVHRIIADRACTVLSLDIFDTVLWRRVPRPSDVFALLGHRLRDADLCPHWVTDATFRRMRIAAEEKARRGRDTLGTEVSLFDIWRAMPEGVFGSAPLEQLVEMELRLERELTVVDLDVADLVKAARKHDVEIVLVSDTYFTEDQLRHLLDRPGLGAMEEVRIFRSNQHGAAKASGLWEIVLRELGRSPEQIVHVGDHAVADHEVPSELGVRTVHYRRGDEPYLDVLKREQEPDHPFGDFAPDLDDRHGDFGLTSLRAKVVHTGVPFTTSALEVAWRFGASVLGPVLTGFAEWAAARAHESGTRRLWCSMREGELLSRLINEAARARGWDVEAGPVWLSRFVTSLAGLDPHDTDAVHAFLRTGYRLTVRQTLSVLELHPGDVPGLATELDTVIDNGDIADRVARALTETPHLRNRLAVTATTARERMIKSLRAAGALDDTTLTAGELTLVDLGWGGTIQRQLARALEIARIDVRVSGLYLATDTRAERVYLAGLRAEGYLAQAGHPAHVAATVTRSPEIVEQCVNALCGSLIGYTDDGEPVLGETSDSPSQRAERRTVQDGVLAFQQLWNRYVGAADGAWPDLAGPGPGRDRLARILVAALRSPTPAEAAVFGNWTHEDNFGSSLVTTLLPADLKSAIPYLSPGDLDDLNMRDSFWPALIAASDTGLGALARAIADGAIEPAALEPTGEPYETRLRYRTADDRWHEPIRRRVRINHNGLSFARLDFEHHDTVDISLAIPGRPAIVRVDWIEVKVIAGGRRREHVLRWDRPEDFVGLHYADCHYLGGNLMRFDTSYAAVWLPLARRAGVPAVSSGQVTVAFAMLPQSMTGMAPRMPVDRRAERSARAARLTGRLREEYRTAGVKGVAAGAGRMARRKLGDTR</sequence>
<proteinExistence type="predicted"/>
<evidence type="ECO:0000313" key="2">
    <source>
        <dbReference type="Proteomes" id="UP000274601"/>
    </source>
</evidence>
<dbReference type="OrthoDB" id="9816564at2"/>
<dbReference type="InterPro" id="IPR023214">
    <property type="entry name" value="HAD_sf"/>
</dbReference>
<dbReference type="InterPro" id="IPR036412">
    <property type="entry name" value="HAD-like_sf"/>
</dbReference>
<dbReference type="SUPFAM" id="SSF56784">
    <property type="entry name" value="HAD-like"/>
    <property type="match status" value="1"/>
</dbReference>
<organism evidence="1 2">
    <name type="scientific">Actinomadura pelletieri DSM 43383</name>
    <dbReference type="NCBI Taxonomy" id="1120940"/>
    <lineage>
        <taxon>Bacteria</taxon>
        <taxon>Bacillati</taxon>
        <taxon>Actinomycetota</taxon>
        <taxon>Actinomycetes</taxon>
        <taxon>Streptosporangiales</taxon>
        <taxon>Thermomonosporaceae</taxon>
        <taxon>Actinomadura</taxon>
    </lineage>
</organism>
<dbReference type="Gene3D" id="3.40.50.1000">
    <property type="entry name" value="HAD superfamily/HAD-like"/>
    <property type="match status" value="1"/>
</dbReference>